<dbReference type="OrthoDB" id="2556498at2"/>
<keyword evidence="1" id="KW-0812">Transmembrane</keyword>
<accession>A0A3A6PBY9</accession>
<evidence type="ECO:0000313" key="3">
    <source>
        <dbReference type="Proteomes" id="UP000267798"/>
    </source>
</evidence>
<evidence type="ECO:0000256" key="1">
    <source>
        <dbReference type="SAM" id="Phobius"/>
    </source>
</evidence>
<dbReference type="AlphaFoldDB" id="A0A3A6PBY9"/>
<name>A0A3A6PBY9_9BACL</name>
<comment type="caution">
    <text evidence="2">The sequence shown here is derived from an EMBL/GenBank/DDBJ whole genome shotgun (WGS) entry which is preliminary data.</text>
</comment>
<dbReference type="RefSeq" id="WP_120113770.1">
    <property type="nucleotide sequence ID" value="NZ_QXQB01000006.1"/>
</dbReference>
<organism evidence="2 3">
    <name type="scientific">Paenibacillus pinisoli</name>
    <dbReference type="NCBI Taxonomy" id="1276110"/>
    <lineage>
        <taxon>Bacteria</taxon>
        <taxon>Bacillati</taxon>
        <taxon>Bacillota</taxon>
        <taxon>Bacilli</taxon>
        <taxon>Bacillales</taxon>
        <taxon>Paenibacillaceae</taxon>
        <taxon>Paenibacillus</taxon>
    </lineage>
</organism>
<feature type="transmembrane region" description="Helical" evidence="1">
    <location>
        <begin position="46"/>
        <end position="64"/>
    </location>
</feature>
<evidence type="ECO:0000313" key="2">
    <source>
        <dbReference type="EMBL" id="RJX37216.1"/>
    </source>
</evidence>
<dbReference type="Proteomes" id="UP000267798">
    <property type="component" value="Unassembled WGS sequence"/>
</dbReference>
<dbReference type="EMBL" id="QXQB01000006">
    <property type="protein sequence ID" value="RJX37216.1"/>
    <property type="molecule type" value="Genomic_DNA"/>
</dbReference>
<reference evidence="2 3" key="1">
    <citation type="submission" date="2018-09" db="EMBL/GenBank/DDBJ databases">
        <title>Paenibacillus aracenensis nov. sp. isolated from a cave in southern Spain.</title>
        <authorList>
            <person name="Jurado V."/>
            <person name="Gutierrez-Patricio S."/>
            <person name="Gonzalez-Pimentel J.L."/>
            <person name="Miller A.Z."/>
            <person name="Laiz L."/>
            <person name="Saiz-Jimenez C."/>
        </authorList>
    </citation>
    <scope>NUCLEOTIDE SEQUENCE [LARGE SCALE GENOMIC DNA]</scope>
    <source>
        <strain evidence="2 3">JCM 19203</strain>
    </source>
</reference>
<proteinExistence type="predicted"/>
<protein>
    <submittedName>
        <fullName evidence="2">Uncharacterized protein</fullName>
    </submittedName>
</protein>
<keyword evidence="3" id="KW-1185">Reference proteome</keyword>
<sequence>MSEIRPDWQDAVRRGLFGKAEFSEEMKRSVLEAVDRRHAMRFRPRLHLIGIAALCVIAGIVLFYNADDAPWTADAGKQAGVGEPVPPSGDDQIVQEHEWGLPVTFRYLEARKLQKGEVISENDDDILPGLSNKHSPLWGFGQTIELSFDEIEILDQRPVDGLGSAIRFTKLQESNTKHGTDEKYDYIGFVIDGVSKPNTLLHFGYGHLYDNEIMMARLFGKNVVKIAINPCRTDGDSCTYYLHQSNGSIIPYAIFEAETYEYDLDGDGREEAIVTTYKQNQIYVFKEENGELLWASIRDVLGAKYGDIIDYNREQGWFSIRSKNSGAGEPVRTYRYDPGTHGLIQLQS</sequence>
<keyword evidence="1" id="KW-1133">Transmembrane helix</keyword>
<keyword evidence="1" id="KW-0472">Membrane</keyword>
<gene>
    <name evidence="2" type="ORF">D3P09_22920</name>
</gene>